<dbReference type="SMART" id="SM00743">
    <property type="entry name" value="Agenet"/>
    <property type="match status" value="4"/>
</dbReference>
<dbReference type="InterPro" id="IPR014002">
    <property type="entry name" value="Agenet_dom_plant"/>
</dbReference>
<proteinExistence type="predicted"/>
<reference evidence="3 4" key="1">
    <citation type="journal article" date="2023" name="G3 (Bethesda)">
        <title>A chromosome-length genome assembly and annotation of blackberry (Rubus argutus, cv. 'Hillquist').</title>
        <authorList>
            <person name="Bruna T."/>
            <person name="Aryal R."/>
            <person name="Dudchenko O."/>
            <person name="Sargent D.J."/>
            <person name="Mead D."/>
            <person name="Buti M."/>
            <person name="Cavallini A."/>
            <person name="Hytonen T."/>
            <person name="Andres J."/>
            <person name="Pham M."/>
            <person name="Weisz D."/>
            <person name="Mascagni F."/>
            <person name="Usai G."/>
            <person name="Natali L."/>
            <person name="Bassil N."/>
            <person name="Fernandez G.E."/>
            <person name="Lomsadze A."/>
            <person name="Armour M."/>
            <person name="Olukolu B."/>
            <person name="Poorten T."/>
            <person name="Britton C."/>
            <person name="Davik J."/>
            <person name="Ashrafi H."/>
            <person name="Aiden E.L."/>
            <person name="Borodovsky M."/>
            <person name="Worthington M."/>
        </authorList>
    </citation>
    <scope>NUCLEOTIDE SEQUENCE [LARGE SCALE GENOMIC DNA]</scope>
    <source>
        <strain evidence="3">PI 553951</strain>
    </source>
</reference>
<evidence type="ECO:0000256" key="1">
    <source>
        <dbReference type="SAM" id="MobiDB-lite"/>
    </source>
</evidence>
<evidence type="ECO:0000259" key="2">
    <source>
        <dbReference type="SMART" id="SM00743"/>
    </source>
</evidence>
<organism evidence="3 4">
    <name type="scientific">Rubus argutus</name>
    <name type="common">Southern blackberry</name>
    <dbReference type="NCBI Taxonomy" id="59490"/>
    <lineage>
        <taxon>Eukaryota</taxon>
        <taxon>Viridiplantae</taxon>
        <taxon>Streptophyta</taxon>
        <taxon>Embryophyta</taxon>
        <taxon>Tracheophyta</taxon>
        <taxon>Spermatophyta</taxon>
        <taxon>Magnoliopsida</taxon>
        <taxon>eudicotyledons</taxon>
        <taxon>Gunneridae</taxon>
        <taxon>Pentapetalae</taxon>
        <taxon>rosids</taxon>
        <taxon>fabids</taxon>
        <taxon>Rosales</taxon>
        <taxon>Rosaceae</taxon>
        <taxon>Rosoideae</taxon>
        <taxon>Rosoideae incertae sedis</taxon>
        <taxon>Rubus</taxon>
    </lineage>
</organism>
<dbReference type="PANTHER" id="PTHR31917:SF147">
    <property type="entry name" value="AGENET DOMAIN-CONTAINING PROTEIN"/>
    <property type="match status" value="1"/>
</dbReference>
<dbReference type="Gene3D" id="2.30.30.140">
    <property type="match status" value="1"/>
</dbReference>
<dbReference type="EMBL" id="JBEDUW010000007">
    <property type="protein sequence ID" value="KAK9914642.1"/>
    <property type="molecule type" value="Genomic_DNA"/>
</dbReference>
<dbReference type="InterPro" id="IPR008395">
    <property type="entry name" value="Agenet-like_dom"/>
</dbReference>
<evidence type="ECO:0000313" key="4">
    <source>
        <dbReference type="Proteomes" id="UP001457282"/>
    </source>
</evidence>
<dbReference type="AlphaFoldDB" id="A0AAW1W2Z4"/>
<protein>
    <recommendedName>
        <fullName evidence="2">Agenet domain-containing protein</fullName>
    </recommendedName>
</protein>
<dbReference type="Proteomes" id="UP001457282">
    <property type="component" value="Unassembled WGS sequence"/>
</dbReference>
<dbReference type="PANTHER" id="PTHR31917">
    <property type="entry name" value="AGENET DOMAIN-CONTAINING PROTEIN-RELATED"/>
    <property type="match status" value="1"/>
</dbReference>
<gene>
    <name evidence="3" type="ORF">M0R45_038410</name>
</gene>
<dbReference type="CDD" id="cd20406">
    <property type="entry name" value="Tudor_Agenet_AtDUF_rpt2_4"/>
    <property type="match status" value="2"/>
</dbReference>
<evidence type="ECO:0000313" key="3">
    <source>
        <dbReference type="EMBL" id="KAK9914642.1"/>
    </source>
</evidence>
<feature type="compositionally biased region" description="Basic and acidic residues" evidence="1">
    <location>
        <begin position="147"/>
        <end position="166"/>
    </location>
</feature>
<feature type="domain" description="Agenet" evidence="2">
    <location>
        <begin position="235"/>
        <end position="291"/>
    </location>
</feature>
<sequence>MAADSPQFQIGGHVEVTSPVHAMRGSLFPAKIVAASADRTKFTVVFNKVKTKIYRKVTGHKALREEVHVALLRPLPPREKDYAFKFSDAVDAFFAGGWWEGVITKVLDDGRFEVFFRFLKQKFEFEADELRLHREWVKDSWVPPLREEERDVSNTKEDKTQRKEDIGAGTQVEVSNDEDGFQGAWFAASVVQVVGNDKFLVQYKSIETDDGKEFLTEEVDAQHIRPCPPEAVMVDCYGLNEEIDAFWNDGWWEGVIRKVLHGGRYKVYFEGTDDEMVFDHCDLRPRQAWKDRTWVMASQVAVLCSQSVGHLLVQIGCFMRPSGYLRMGGYRTSFST</sequence>
<keyword evidence="4" id="KW-1185">Reference proteome</keyword>
<dbReference type="CDD" id="cd20405">
    <property type="entry name" value="Tudor_Agenet_AtDUF_rpt1_3"/>
    <property type="match status" value="1"/>
</dbReference>
<feature type="domain" description="Agenet" evidence="2">
    <location>
        <begin position="82"/>
        <end position="138"/>
    </location>
</feature>
<dbReference type="Pfam" id="PF05641">
    <property type="entry name" value="Agenet"/>
    <property type="match status" value="4"/>
</dbReference>
<comment type="caution">
    <text evidence="3">The sequence shown here is derived from an EMBL/GenBank/DDBJ whole genome shotgun (WGS) entry which is preliminary data.</text>
</comment>
<feature type="domain" description="Agenet" evidence="2">
    <location>
        <begin position="164"/>
        <end position="232"/>
    </location>
</feature>
<name>A0AAW1W2Z4_RUBAR</name>
<feature type="region of interest" description="Disordered" evidence="1">
    <location>
        <begin position="147"/>
        <end position="169"/>
    </location>
</feature>
<accession>A0AAW1W2Z4</accession>
<feature type="domain" description="Agenet" evidence="2">
    <location>
        <begin position="6"/>
        <end position="80"/>
    </location>
</feature>